<dbReference type="AlphaFoldDB" id="A0A1H2ZGY6"/>
<feature type="transmembrane region" description="Helical" evidence="1">
    <location>
        <begin position="92"/>
        <end position="114"/>
    </location>
</feature>
<dbReference type="STRING" id="418495.SAMN05216215_100853"/>
<feature type="transmembrane region" description="Helical" evidence="1">
    <location>
        <begin position="28"/>
        <end position="47"/>
    </location>
</feature>
<protein>
    <submittedName>
        <fullName evidence="2">Uncharacterized protein</fullName>
    </submittedName>
</protein>
<organism evidence="2 3">
    <name type="scientific">Saccharopolyspora shandongensis</name>
    <dbReference type="NCBI Taxonomy" id="418495"/>
    <lineage>
        <taxon>Bacteria</taxon>
        <taxon>Bacillati</taxon>
        <taxon>Actinomycetota</taxon>
        <taxon>Actinomycetes</taxon>
        <taxon>Pseudonocardiales</taxon>
        <taxon>Pseudonocardiaceae</taxon>
        <taxon>Saccharopolyspora</taxon>
    </lineage>
</organism>
<name>A0A1H2ZGY6_9PSEU</name>
<keyword evidence="1" id="KW-1133">Transmembrane helix</keyword>
<gene>
    <name evidence="2" type="ORF">SAMN05216215_100853</name>
</gene>
<evidence type="ECO:0000313" key="2">
    <source>
        <dbReference type="EMBL" id="SDX16762.1"/>
    </source>
</evidence>
<sequence>MSVLLLPAAPAAAHIAAAIGGYDLGAGRAVPTTAAVIGLVSAVLGGLALKRTGAGNRRAWAVAAVLLGPISAIVGGLHGANSAGGLGTGNGLAGAIVAVLVGVLGTVLGGLALARSRRSGRDAAS</sequence>
<dbReference type="RefSeq" id="WP_093264498.1">
    <property type="nucleotide sequence ID" value="NZ_FNOK01000008.1"/>
</dbReference>
<keyword evidence="1" id="KW-0812">Transmembrane</keyword>
<dbReference type="Proteomes" id="UP000199529">
    <property type="component" value="Unassembled WGS sequence"/>
</dbReference>
<dbReference type="Pfam" id="PF19733">
    <property type="entry name" value="DUF6223"/>
    <property type="match status" value="1"/>
</dbReference>
<reference evidence="3" key="1">
    <citation type="submission" date="2016-10" db="EMBL/GenBank/DDBJ databases">
        <authorList>
            <person name="Varghese N."/>
            <person name="Submissions S."/>
        </authorList>
    </citation>
    <scope>NUCLEOTIDE SEQUENCE [LARGE SCALE GENOMIC DNA]</scope>
    <source>
        <strain evidence="3">CGMCC 4.3530</strain>
    </source>
</reference>
<proteinExistence type="predicted"/>
<keyword evidence="1" id="KW-0472">Membrane</keyword>
<accession>A0A1H2ZGY6</accession>
<keyword evidence="3" id="KW-1185">Reference proteome</keyword>
<feature type="transmembrane region" description="Helical" evidence="1">
    <location>
        <begin position="59"/>
        <end position="80"/>
    </location>
</feature>
<dbReference type="EMBL" id="FNOK01000008">
    <property type="protein sequence ID" value="SDX16762.1"/>
    <property type="molecule type" value="Genomic_DNA"/>
</dbReference>
<evidence type="ECO:0000256" key="1">
    <source>
        <dbReference type="SAM" id="Phobius"/>
    </source>
</evidence>
<evidence type="ECO:0000313" key="3">
    <source>
        <dbReference type="Proteomes" id="UP000199529"/>
    </source>
</evidence>
<dbReference type="InterPro" id="IPR045770">
    <property type="entry name" value="DUF6223"/>
</dbReference>